<evidence type="ECO:0008006" key="3">
    <source>
        <dbReference type="Google" id="ProtNLM"/>
    </source>
</evidence>
<protein>
    <recommendedName>
        <fullName evidence="3">DUF3024 domain-containing protein</fullName>
    </recommendedName>
</protein>
<name>A0A0H3AEU4_VIBC3</name>
<dbReference type="InterPro" id="IPR021388">
    <property type="entry name" value="DUF3024"/>
</dbReference>
<organism evidence="1 2">
    <name type="scientific">Vibrio cholerae serotype O1 (strain ATCC 39541 / Classical Ogawa 395 / O395)</name>
    <dbReference type="NCBI Taxonomy" id="345073"/>
    <lineage>
        <taxon>Bacteria</taxon>
        <taxon>Pseudomonadati</taxon>
        <taxon>Pseudomonadota</taxon>
        <taxon>Gammaproteobacteria</taxon>
        <taxon>Vibrionales</taxon>
        <taxon>Vibrionaceae</taxon>
        <taxon>Vibrio</taxon>
    </lineage>
</organism>
<dbReference type="eggNOG" id="ENOG5031N87">
    <property type="taxonomic scope" value="Bacteria"/>
</dbReference>
<evidence type="ECO:0000313" key="1">
    <source>
        <dbReference type="EMBL" id="ABQ19322.1"/>
    </source>
</evidence>
<dbReference type="Pfam" id="PF11225">
    <property type="entry name" value="DUF3024"/>
    <property type="match status" value="1"/>
</dbReference>
<evidence type="ECO:0000313" key="2">
    <source>
        <dbReference type="Proteomes" id="UP000000249"/>
    </source>
</evidence>
<dbReference type="KEGG" id="vco:VC0395_0428"/>
<dbReference type="EMBL" id="CP000626">
    <property type="protein sequence ID" value="ABQ19322.1"/>
    <property type="molecule type" value="Genomic_DNA"/>
</dbReference>
<dbReference type="KEGG" id="vcr:VC395_A0830"/>
<sequence length="157" mass="18465">MIGEIHRACTHCLYSNDVEIMELHRSDSHTEQTQTPMRLKMIVNLLQRQLERRAELLCMSRNQSLPAELGKSSFEPIEHGVQFILCHYKLDSTRCDYESLVAKIVWEEASKQWALYAYDQQKAQSEAWIPYPFLARSEDLTAIIREVEKDPKAYFWV</sequence>
<dbReference type="AlphaFoldDB" id="A0A0H3AEU4"/>
<accession>A0A0H3AEU4</accession>
<reference evidence="1 2" key="1">
    <citation type="submission" date="2007-03" db="EMBL/GenBank/DDBJ databases">
        <authorList>
            <person name="Heidelberg J."/>
        </authorList>
    </citation>
    <scope>NUCLEOTIDE SEQUENCE [LARGE SCALE GENOMIC DNA]</scope>
    <source>
        <strain evidence="2">ATCC 39541 / Classical Ogawa 395 / O395</strain>
    </source>
</reference>
<dbReference type="PATRIC" id="fig|345073.21.peg.3562"/>
<dbReference type="OrthoDB" id="5900883at2"/>
<gene>
    <name evidence="1" type="ordered locus">VC0395_0428</name>
</gene>
<proteinExistence type="predicted"/>
<dbReference type="Proteomes" id="UP000000249">
    <property type="component" value="Chromosome 2"/>
</dbReference>